<keyword evidence="1" id="KW-1133">Transmembrane helix</keyword>
<comment type="caution">
    <text evidence="2">The sequence shown here is derived from an EMBL/GenBank/DDBJ whole genome shotgun (WGS) entry which is preliminary data.</text>
</comment>
<evidence type="ECO:0000313" key="3">
    <source>
        <dbReference type="Proteomes" id="UP000784294"/>
    </source>
</evidence>
<accession>A0A3S5CFB1</accession>
<dbReference type="Proteomes" id="UP000784294">
    <property type="component" value="Unassembled WGS sequence"/>
</dbReference>
<gene>
    <name evidence="2" type="ORF">PXEA_LOCUS9935</name>
</gene>
<evidence type="ECO:0000256" key="1">
    <source>
        <dbReference type="SAM" id="Phobius"/>
    </source>
</evidence>
<dbReference type="EMBL" id="CAAALY010028655">
    <property type="protein sequence ID" value="VEL16495.1"/>
    <property type="molecule type" value="Genomic_DNA"/>
</dbReference>
<keyword evidence="3" id="KW-1185">Reference proteome</keyword>
<feature type="transmembrane region" description="Helical" evidence="1">
    <location>
        <begin position="110"/>
        <end position="130"/>
    </location>
</feature>
<reference evidence="2" key="1">
    <citation type="submission" date="2018-11" db="EMBL/GenBank/DDBJ databases">
        <authorList>
            <consortium name="Pathogen Informatics"/>
        </authorList>
    </citation>
    <scope>NUCLEOTIDE SEQUENCE</scope>
</reference>
<keyword evidence="1" id="KW-0472">Membrane</keyword>
<organism evidence="2 3">
    <name type="scientific">Protopolystoma xenopodis</name>
    <dbReference type="NCBI Taxonomy" id="117903"/>
    <lineage>
        <taxon>Eukaryota</taxon>
        <taxon>Metazoa</taxon>
        <taxon>Spiralia</taxon>
        <taxon>Lophotrochozoa</taxon>
        <taxon>Platyhelminthes</taxon>
        <taxon>Monogenea</taxon>
        <taxon>Polyopisthocotylea</taxon>
        <taxon>Polystomatidea</taxon>
        <taxon>Polystomatidae</taxon>
        <taxon>Protopolystoma</taxon>
    </lineage>
</organism>
<dbReference type="AlphaFoldDB" id="A0A3S5CFB1"/>
<evidence type="ECO:0000313" key="2">
    <source>
        <dbReference type="EMBL" id="VEL16495.1"/>
    </source>
</evidence>
<sequence length="195" mass="21673">MTQLESSDKRVHPIASFCSSSRVCRAEVETPMQPNTPPASLVHPLDFIWTSSGCPYGQIHFSTQTIHSQAKPSQSNGITFSGFFDEKIDELLLHLPFDVRIVIKPLRPRLIGVSAARMIPFLGVISYGLINPFFFSHFNKVGSPAFGCLFRDKIVLSMSTAIGAGWYSPENVQKGCGFISTKQVFSRRCRDDGDR</sequence>
<name>A0A3S5CFB1_9PLAT</name>
<protein>
    <submittedName>
        <fullName evidence="2">Uncharacterized protein</fullName>
    </submittedName>
</protein>
<keyword evidence="1" id="KW-0812">Transmembrane</keyword>
<proteinExistence type="predicted"/>